<keyword evidence="4" id="KW-0812">Transmembrane</keyword>
<keyword evidence="3" id="KW-0804">Transcription</keyword>
<feature type="transmembrane region" description="Helical" evidence="4">
    <location>
        <begin position="127"/>
        <end position="151"/>
    </location>
</feature>
<evidence type="ECO:0000256" key="4">
    <source>
        <dbReference type="SAM" id="Phobius"/>
    </source>
</evidence>
<proteinExistence type="predicted"/>
<dbReference type="InterPro" id="IPR009057">
    <property type="entry name" value="Homeodomain-like_sf"/>
</dbReference>
<feature type="domain" description="HTH araC/xylS-type" evidence="5">
    <location>
        <begin position="241"/>
        <end position="342"/>
    </location>
</feature>
<name>A0ABM9PP38_9FLAO</name>
<dbReference type="InterPro" id="IPR018060">
    <property type="entry name" value="HTH_AraC"/>
</dbReference>
<dbReference type="SMART" id="SM00342">
    <property type="entry name" value="HTH_ARAC"/>
    <property type="match status" value="1"/>
</dbReference>
<keyword evidence="4" id="KW-1133">Transmembrane helix</keyword>
<dbReference type="PROSITE" id="PS01124">
    <property type="entry name" value="HTH_ARAC_FAMILY_2"/>
    <property type="match status" value="1"/>
</dbReference>
<organism evidence="6 7">
    <name type="scientific">Tenacibaculum vairaonense</name>
    <dbReference type="NCBI Taxonomy" id="3137860"/>
    <lineage>
        <taxon>Bacteria</taxon>
        <taxon>Pseudomonadati</taxon>
        <taxon>Bacteroidota</taxon>
        <taxon>Flavobacteriia</taxon>
        <taxon>Flavobacteriales</taxon>
        <taxon>Flavobacteriaceae</taxon>
        <taxon>Tenacibaculum</taxon>
    </lineage>
</organism>
<feature type="transmembrane region" description="Helical" evidence="4">
    <location>
        <begin position="188"/>
        <end position="210"/>
    </location>
</feature>
<feature type="transmembrane region" description="Helical" evidence="4">
    <location>
        <begin position="97"/>
        <end position="115"/>
    </location>
</feature>
<gene>
    <name evidence="6" type="ORF">T190115A13A_40024</name>
</gene>
<feature type="transmembrane region" description="Helical" evidence="4">
    <location>
        <begin position="65"/>
        <end position="85"/>
    </location>
</feature>
<feature type="transmembrane region" description="Helical" evidence="4">
    <location>
        <begin position="6"/>
        <end position="27"/>
    </location>
</feature>
<dbReference type="SUPFAM" id="SSF46689">
    <property type="entry name" value="Homeodomain-like"/>
    <property type="match status" value="1"/>
</dbReference>
<keyword evidence="1" id="KW-0805">Transcription regulation</keyword>
<dbReference type="PANTHER" id="PTHR43280:SF29">
    <property type="entry name" value="ARAC-FAMILY TRANSCRIPTIONAL REGULATOR"/>
    <property type="match status" value="1"/>
</dbReference>
<evidence type="ECO:0000256" key="3">
    <source>
        <dbReference type="ARBA" id="ARBA00023163"/>
    </source>
</evidence>
<keyword evidence="7" id="KW-1185">Reference proteome</keyword>
<dbReference type="PANTHER" id="PTHR43280">
    <property type="entry name" value="ARAC-FAMILY TRANSCRIPTIONAL REGULATOR"/>
    <property type="match status" value="1"/>
</dbReference>
<dbReference type="Proteomes" id="UP001497602">
    <property type="component" value="Unassembled WGS sequence"/>
</dbReference>
<accession>A0ABM9PP38</accession>
<keyword evidence="2" id="KW-0238">DNA-binding</keyword>
<dbReference type="EMBL" id="CAXJRC010000041">
    <property type="protein sequence ID" value="CAL2107502.1"/>
    <property type="molecule type" value="Genomic_DNA"/>
</dbReference>
<sequence length="349" mass="40890">MELKQQLLFLFSAFGAFNSLFLGLYFLFSSKKSQYSNYFLSALLLVISIRVLKSVLFYFNPDLTVVFIQIGLSACVLIGPFLFLYIKTILKGKKQLWWLHVIPVSIIVIALGILYPYSEHRFLWKRYIINIINIQWGIYIIITTFYIKGILKKLFLDTKNSKPIDVWIVTVFLGVLAIWLAYKFGTYVSYIVGASTFTFVFILIVLFWIFKKKHNPIFYEEQVKYADKRIQKDEAEIFNKKLEKLVLEKELYKNSNLKLADVAKELHVLPHYLSQFLNDNKGKSFSTFINEYRIEAAKKMLRTSTNYTTEHIGYECGFNSKSTFFTTFKKLVGNTPSTYKKQHFRSSDL</sequence>
<reference evidence="6 7" key="1">
    <citation type="submission" date="2024-05" db="EMBL/GenBank/DDBJ databases">
        <authorList>
            <person name="Duchaud E."/>
        </authorList>
    </citation>
    <scope>NUCLEOTIDE SEQUENCE [LARGE SCALE GENOMIC DNA]</scope>
    <source>
        <strain evidence="6">Ena-SAMPLE-TAB-13-05-2024-13:56:06:370-140305</strain>
    </source>
</reference>
<feature type="transmembrane region" description="Helical" evidence="4">
    <location>
        <begin position="163"/>
        <end position="182"/>
    </location>
</feature>
<dbReference type="Gene3D" id="1.10.10.60">
    <property type="entry name" value="Homeodomain-like"/>
    <property type="match status" value="2"/>
</dbReference>
<keyword evidence="4" id="KW-0472">Membrane</keyword>
<dbReference type="RefSeq" id="WP_348706446.1">
    <property type="nucleotide sequence ID" value="NZ_CAXIYA010000037.1"/>
</dbReference>
<evidence type="ECO:0000259" key="5">
    <source>
        <dbReference type="PROSITE" id="PS01124"/>
    </source>
</evidence>
<evidence type="ECO:0000256" key="1">
    <source>
        <dbReference type="ARBA" id="ARBA00023015"/>
    </source>
</evidence>
<comment type="caution">
    <text evidence="6">The sequence shown here is derived from an EMBL/GenBank/DDBJ whole genome shotgun (WGS) entry which is preliminary data.</text>
</comment>
<evidence type="ECO:0000313" key="6">
    <source>
        <dbReference type="EMBL" id="CAL2107502.1"/>
    </source>
</evidence>
<feature type="transmembrane region" description="Helical" evidence="4">
    <location>
        <begin position="39"/>
        <end position="59"/>
    </location>
</feature>
<protein>
    <submittedName>
        <fullName evidence="6">AraC family transcriptional regulator</fullName>
    </submittedName>
</protein>
<evidence type="ECO:0000313" key="7">
    <source>
        <dbReference type="Proteomes" id="UP001497602"/>
    </source>
</evidence>
<dbReference type="Pfam" id="PF12833">
    <property type="entry name" value="HTH_18"/>
    <property type="match status" value="1"/>
</dbReference>
<evidence type="ECO:0000256" key="2">
    <source>
        <dbReference type="ARBA" id="ARBA00023125"/>
    </source>
</evidence>